<protein>
    <submittedName>
        <fullName evidence="1">Uncharacterized protein</fullName>
    </submittedName>
</protein>
<name>A0A2J6RZU5_HYAVF</name>
<dbReference type="Proteomes" id="UP000235786">
    <property type="component" value="Unassembled WGS sequence"/>
</dbReference>
<dbReference type="AlphaFoldDB" id="A0A2J6RZU5"/>
<reference evidence="1 2" key="1">
    <citation type="submission" date="2016-04" db="EMBL/GenBank/DDBJ databases">
        <title>A degradative enzymes factory behind the ericoid mycorrhizal symbiosis.</title>
        <authorList>
            <consortium name="DOE Joint Genome Institute"/>
            <person name="Martino E."/>
            <person name="Morin E."/>
            <person name="Grelet G."/>
            <person name="Kuo A."/>
            <person name="Kohler A."/>
            <person name="Daghino S."/>
            <person name="Barry K."/>
            <person name="Choi C."/>
            <person name="Cichocki N."/>
            <person name="Clum A."/>
            <person name="Copeland A."/>
            <person name="Hainaut M."/>
            <person name="Haridas S."/>
            <person name="Labutti K."/>
            <person name="Lindquist E."/>
            <person name="Lipzen A."/>
            <person name="Khouja H.-R."/>
            <person name="Murat C."/>
            <person name="Ohm R."/>
            <person name="Olson A."/>
            <person name="Spatafora J."/>
            <person name="Veneault-Fourrey C."/>
            <person name="Henrissat B."/>
            <person name="Grigoriev I."/>
            <person name="Martin F."/>
            <person name="Perotto S."/>
        </authorList>
    </citation>
    <scope>NUCLEOTIDE SEQUENCE [LARGE SCALE GENOMIC DNA]</scope>
    <source>
        <strain evidence="1 2">F</strain>
    </source>
</reference>
<evidence type="ECO:0000313" key="1">
    <source>
        <dbReference type="EMBL" id="PMD44036.1"/>
    </source>
</evidence>
<gene>
    <name evidence="1" type="ORF">L207DRAFT_508807</name>
</gene>
<organism evidence="1 2">
    <name type="scientific">Hyaloscypha variabilis (strain UAMH 11265 / GT02V1 / F)</name>
    <name type="common">Meliniomyces variabilis</name>
    <dbReference type="NCBI Taxonomy" id="1149755"/>
    <lineage>
        <taxon>Eukaryota</taxon>
        <taxon>Fungi</taxon>
        <taxon>Dikarya</taxon>
        <taxon>Ascomycota</taxon>
        <taxon>Pezizomycotina</taxon>
        <taxon>Leotiomycetes</taxon>
        <taxon>Helotiales</taxon>
        <taxon>Hyaloscyphaceae</taxon>
        <taxon>Hyaloscypha</taxon>
        <taxon>Hyaloscypha variabilis</taxon>
    </lineage>
</organism>
<accession>A0A2J6RZU5</accession>
<dbReference type="EMBL" id="KZ613941">
    <property type="protein sequence ID" value="PMD44036.1"/>
    <property type="molecule type" value="Genomic_DNA"/>
</dbReference>
<keyword evidence="2" id="KW-1185">Reference proteome</keyword>
<evidence type="ECO:0000313" key="2">
    <source>
        <dbReference type="Proteomes" id="UP000235786"/>
    </source>
</evidence>
<proteinExistence type="predicted"/>
<sequence length="114" mass="12479">MQKKKHTSRGRRIPLFVDAVCAAALVCPFPTTSYIGDRSHGGLRGSDKHWLSGNFPMGLDVRMRASTIVISPAEVVSGRSALDCNCNKIRKPAIRVSEAKLAIRYWCSCGIVMS</sequence>